<dbReference type="PROSITE" id="PS50097">
    <property type="entry name" value="BTB"/>
    <property type="match status" value="1"/>
</dbReference>
<name>A0A015K662_RHIIW</name>
<dbReference type="Gene3D" id="1.25.40.420">
    <property type="match status" value="1"/>
</dbReference>
<evidence type="ECO:0008006" key="5">
    <source>
        <dbReference type="Google" id="ProtNLM"/>
    </source>
</evidence>
<proteinExistence type="predicted"/>
<dbReference type="Proteomes" id="UP000022910">
    <property type="component" value="Unassembled WGS sequence"/>
</dbReference>
<dbReference type="SMART" id="SM00225">
    <property type="entry name" value="BTB"/>
    <property type="match status" value="1"/>
</dbReference>
<feature type="domain" description="TLDc" evidence="2">
    <location>
        <begin position="293"/>
        <end position="460"/>
    </location>
</feature>
<dbReference type="AlphaFoldDB" id="A0A015K662"/>
<dbReference type="PROSITE" id="PS51886">
    <property type="entry name" value="TLDC"/>
    <property type="match status" value="1"/>
</dbReference>
<dbReference type="InterPro" id="IPR011705">
    <property type="entry name" value="BACK"/>
</dbReference>
<organism evidence="3 4">
    <name type="scientific">Rhizophagus irregularis (strain DAOM 197198w)</name>
    <name type="common">Glomus intraradices</name>
    <dbReference type="NCBI Taxonomy" id="1432141"/>
    <lineage>
        <taxon>Eukaryota</taxon>
        <taxon>Fungi</taxon>
        <taxon>Fungi incertae sedis</taxon>
        <taxon>Mucoromycota</taxon>
        <taxon>Glomeromycotina</taxon>
        <taxon>Glomeromycetes</taxon>
        <taxon>Glomerales</taxon>
        <taxon>Glomeraceae</taxon>
        <taxon>Rhizophagus</taxon>
    </lineage>
</organism>
<sequence length="462" mass="54621">MSYNFEYEILEAIRNLLKTETDYNVIIQVGEKPNFKEFHAHSIILRCRSKYFDIIFSDKNIERKDGKYLIKKPNISPQAFNTILSYLYTGQFNITNKTGIELLDFMIISDRMMLKNLTNLTEDYIVKNHQRFMQNDPVKILQVIYYHKFVNLQEFYLSKICAEPKILFGSDKFVKLSAPLLEIILKRDDLNLEEIEIWENLIKWGLAQEQVRNQDVTKWNQDDISIFKGVLYKFIPLIRFYEISTRDYFNKIKPYEEILPKELKDDILKSYMVPEYKPIYTPRNLNTDSTDSIMINREHLRLFSNWIDRKKEKVNYKFNLLYRASRDSNTAAAFHAKCDNKGATIVVAKINCSNQIVGGYNPFSWDSSDTNMASKDSFVFSIADKNNIQGANVVYSNGNHYSIRSYSLFGPAFGYEDLFLNYNTGRNIWNHYYNHVHSSYPTFYLPKRMKVDDYEVFQVIKK</sequence>
<dbReference type="EMBL" id="JEMT01012605">
    <property type="protein sequence ID" value="EXX75065.1"/>
    <property type="molecule type" value="Genomic_DNA"/>
</dbReference>
<evidence type="ECO:0000313" key="4">
    <source>
        <dbReference type="Proteomes" id="UP000022910"/>
    </source>
</evidence>
<dbReference type="SMART" id="SM00584">
    <property type="entry name" value="TLDc"/>
    <property type="match status" value="1"/>
</dbReference>
<dbReference type="Pfam" id="PF00651">
    <property type="entry name" value="BTB"/>
    <property type="match status" value="1"/>
</dbReference>
<reference evidence="3 4" key="1">
    <citation type="submission" date="2014-02" db="EMBL/GenBank/DDBJ databases">
        <title>Single nucleus genome sequencing reveals high similarity among nuclei of an endomycorrhizal fungus.</title>
        <authorList>
            <person name="Lin K."/>
            <person name="Geurts R."/>
            <person name="Zhang Z."/>
            <person name="Limpens E."/>
            <person name="Saunders D.G."/>
            <person name="Mu D."/>
            <person name="Pang E."/>
            <person name="Cao H."/>
            <person name="Cha H."/>
            <person name="Lin T."/>
            <person name="Zhou Q."/>
            <person name="Shang Y."/>
            <person name="Li Y."/>
            <person name="Ivanov S."/>
            <person name="Sharma T."/>
            <person name="Velzen R.V."/>
            <person name="Ruijter N.D."/>
            <person name="Aanen D.K."/>
            <person name="Win J."/>
            <person name="Kamoun S."/>
            <person name="Bisseling T."/>
            <person name="Huang S."/>
        </authorList>
    </citation>
    <scope>NUCLEOTIDE SEQUENCE [LARGE SCALE GENOMIC DNA]</scope>
    <source>
        <strain evidence="4">DAOM197198w</strain>
    </source>
</reference>
<dbReference type="SUPFAM" id="SSF54695">
    <property type="entry name" value="POZ domain"/>
    <property type="match status" value="1"/>
</dbReference>
<evidence type="ECO:0000259" key="1">
    <source>
        <dbReference type="PROSITE" id="PS50097"/>
    </source>
</evidence>
<protein>
    <recommendedName>
        <fullName evidence="5">Kelch-like protein 17</fullName>
    </recommendedName>
</protein>
<dbReference type="PANTHER" id="PTHR45774:SF3">
    <property type="entry name" value="BTB (POZ) DOMAIN-CONTAINING 2B-RELATED"/>
    <property type="match status" value="1"/>
</dbReference>
<evidence type="ECO:0000259" key="2">
    <source>
        <dbReference type="PROSITE" id="PS51886"/>
    </source>
</evidence>
<dbReference type="Gene3D" id="3.30.710.10">
    <property type="entry name" value="Potassium Channel Kv1.1, Chain A"/>
    <property type="match status" value="1"/>
</dbReference>
<dbReference type="PANTHER" id="PTHR45774">
    <property type="entry name" value="BTB/POZ DOMAIN-CONTAINING"/>
    <property type="match status" value="1"/>
</dbReference>
<dbReference type="HOGENOM" id="CLU_021542_0_1_1"/>
<dbReference type="SMR" id="A0A015K662"/>
<dbReference type="Pfam" id="PF07534">
    <property type="entry name" value="TLD"/>
    <property type="match status" value="1"/>
</dbReference>
<accession>A0A015K662</accession>
<keyword evidence="4" id="KW-1185">Reference proteome</keyword>
<dbReference type="InterPro" id="IPR006571">
    <property type="entry name" value="TLDc_dom"/>
</dbReference>
<dbReference type="CDD" id="cd18186">
    <property type="entry name" value="BTB_POZ_ZBTB_KLHL-like"/>
    <property type="match status" value="1"/>
</dbReference>
<dbReference type="Pfam" id="PF07707">
    <property type="entry name" value="BACK"/>
    <property type="match status" value="1"/>
</dbReference>
<dbReference type="SMART" id="SM00875">
    <property type="entry name" value="BACK"/>
    <property type="match status" value="1"/>
</dbReference>
<evidence type="ECO:0000313" key="3">
    <source>
        <dbReference type="EMBL" id="EXX75065.1"/>
    </source>
</evidence>
<dbReference type="InterPro" id="IPR000210">
    <property type="entry name" value="BTB/POZ_dom"/>
</dbReference>
<feature type="domain" description="BTB" evidence="1">
    <location>
        <begin position="23"/>
        <end position="96"/>
    </location>
</feature>
<comment type="caution">
    <text evidence="3">The sequence shown here is derived from an EMBL/GenBank/DDBJ whole genome shotgun (WGS) entry which is preliminary data.</text>
</comment>
<gene>
    <name evidence="3" type="ORF">RirG_045170</name>
</gene>
<dbReference type="InterPro" id="IPR011333">
    <property type="entry name" value="SKP1/BTB/POZ_sf"/>
</dbReference>